<organism evidence="1 2">
    <name type="scientific">Coregonus suidteri</name>
    <dbReference type="NCBI Taxonomy" id="861788"/>
    <lineage>
        <taxon>Eukaryota</taxon>
        <taxon>Metazoa</taxon>
        <taxon>Chordata</taxon>
        <taxon>Craniata</taxon>
        <taxon>Vertebrata</taxon>
        <taxon>Euteleostomi</taxon>
        <taxon>Actinopterygii</taxon>
        <taxon>Neopterygii</taxon>
        <taxon>Teleostei</taxon>
        <taxon>Protacanthopterygii</taxon>
        <taxon>Salmoniformes</taxon>
        <taxon>Salmonidae</taxon>
        <taxon>Coregoninae</taxon>
        <taxon>Coregonus</taxon>
    </lineage>
</organism>
<protein>
    <submittedName>
        <fullName evidence="1">Uncharacterized protein</fullName>
    </submittedName>
</protein>
<name>A0AAN8MFA3_9TELE</name>
<evidence type="ECO:0000313" key="1">
    <source>
        <dbReference type="EMBL" id="KAK6329023.1"/>
    </source>
</evidence>
<keyword evidence="2" id="KW-1185">Reference proteome</keyword>
<comment type="caution">
    <text evidence="1">The sequence shown here is derived from an EMBL/GenBank/DDBJ whole genome shotgun (WGS) entry which is preliminary data.</text>
</comment>
<dbReference type="EMBL" id="JAGTTL010000001">
    <property type="protein sequence ID" value="KAK6329023.1"/>
    <property type="molecule type" value="Genomic_DNA"/>
</dbReference>
<gene>
    <name evidence="1" type="ORF">J4Q44_G00010010</name>
</gene>
<dbReference type="AlphaFoldDB" id="A0AAN8MFA3"/>
<accession>A0AAN8MFA3</accession>
<dbReference type="Proteomes" id="UP001356427">
    <property type="component" value="Unassembled WGS sequence"/>
</dbReference>
<evidence type="ECO:0000313" key="2">
    <source>
        <dbReference type="Proteomes" id="UP001356427"/>
    </source>
</evidence>
<proteinExistence type="predicted"/>
<sequence>MIDFTDVLQLQSNGQEVEVVVRRDRTPPRGPVRLTNENIQLDTTWEMVIGEDRNYPDFGESETSHFTLLRGIQERKVMHNNTVELLRGKGV</sequence>
<reference evidence="1 2" key="1">
    <citation type="submission" date="2021-04" db="EMBL/GenBank/DDBJ databases">
        <authorList>
            <person name="De Guttry C."/>
            <person name="Zahm M."/>
            <person name="Klopp C."/>
            <person name="Cabau C."/>
            <person name="Louis A."/>
            <person name="Berthelot C."/>
            <person name="Parey E."/>
            <person name="Roest Crollius H."/>
            <person name="Montfort J."/>
            <person name="Robinson-Rechavi M."/>
            <person name="Bucao C."/>
            <person name="Bouchez O."/>
            <person name="Gislard M."/>
            <person name="Lluch J."/>
            <person name="Milhes M."/>
            <person name="Lampietro C."/>
            <person name="Lopez Roques C."/>
            <person name="Donnadieu C."/>
            <person name="Braasch I."/>
            <person name="Desvignes T."/>
            <person name="Postlethwait J."/>
            <person name="Bobe J."/>
            <person name="Wedekind C."/>
            <person name="Guiguen Y."/>
        </authorList>
    </citation>
    <scope>NUCLEOTIDE SEQUENCE [LARGE SCALE GENOMIC DNA]</scope>
    <source>
        <strain evidence="1">Cs_M1</strain>
        <tissue evidence="1">Blood</tissue>
    </source>
</reference>